<feature type="region of interest" description="Disordered" evidence="1">
    <location>
        <begin position="785"/>
        <end position="861"/>
    </location>
</feature>
<dbReference type="PANTHER" id="PTHR31713:SF96">
    <property type="entry name" value="OS02G0562300 PROTEIN"/>
    <property type="match status" value="1"/>
</dbReference>
<dbReference type="PANTHER" id="PTHR31713">
    <property type="entry name" value="OS02G0177800 PROTEIN"/>
    <property type="match status" value="1"/>
</dbReference>
<dbReference type="GO" id="GO:0003700">
    <property type="term" value="F:DNA-binding transcription factor activity"/>
    <property type="evidence" value="ECO:0007669"/>
    <property type="project" value="TreeGrafter"/>
</dbReference>
<dbReference type="GO" id="GO:0005516">
    <property type="term" value="F:calmodulin binding"/>
    <property type="evidence" value="ECO:0007669"/>
    <property type="project" value="InterPro"/>
</dbReference>
<gene>
    <name evidence="2" type="ORF">COCSUDRAFT_48569</name>
</gene>
<comment type="caution">
    <text evidence="2">The sequence shown here is derived from an EMBL/GenBank/DDBJ whole genome shotgun (WGS) entry which is preliminary data.</text>
</comment>
<dbReference type="Proteomes" id="UP000007264">
    <property type="component" value="Unassembled WGS sequence"/>
</dbReference>
<evidence type="ECO:0000256" key="1">
    <source>
        <dbReference type="SAM" id="MobiDB-lite"/>
    </source>
</evidence>
<proteinExistence type="predicted"/>
<accession>I0YQB1</accession>
<sequence length="861" mass="91315">MTLGPHHALPLELRSVNAKPLERYVRERITAFSGEKAFAQRLHLSPSVVQNAAVETLAELSVEGNWSPAAAQCGLVFRHDCMSLGCLDLDCNLCKQTPHRRCTSTFAGKYLSGDVLKAKCGARIRLEVIDRRTGDSVPAHVLRDTQVEICILDGRLFEEQNADVESEEVLESCTLLTSNAGKSLLGPGPDEELSSENKILSKLIDGQAEVQCSIVGSSIALLTGQKPPFRLLARAVRGSTGERLPHIKPAVSDAFVVATQRVKTAQKPDIPHIEEHVSKVECVGLQTQQKLLDIKAAATAVGIHNLSVVHNSVTTVGQFKELVESAEKDQPLQESLRKALNLTAKGWDGARKHALRAVTTDNRMRIWTADDSLSTGLLFRCNLGRILIDAPVGLLQKVGMEGPEQVRMEATLASLQDPFEGRFAAQLQQRAAESWQRPGHPGWCIWGMDSEGFVTELKLQRGRVHIVVPVPPTSHSRSSLLPHGPGDEPLAGIPLQQLGVRLGEGQVPSPPQVLAQASQPPVEAERADSFAFSSRPLPSQMLPIGRPPLPRPPPLPHNPAIDGFRVPDPPRVEAQGKLCAHIDSSQMLPSPFDNLQGGAASVPSIPSSMQYSTPPSPLGAGASAGLPGLPSLLPMMDTSEVDHLLGLQRRLYGESEASLPTLLSKLSGLFGAAPAGGNGLFQVPSLPRLPQAPDQDAPGPAAASTSGPAAPSSQAASASGAPAEPSNGGVWRTFSDMMQYPAPWKDMPPETRGMMKRMSGRVSGLLDDLSDAMSLLTDIMPSKASELALGEGEDKRPELQPPRAAAAASPGAPPAPAAAPGKLQPATPLTNGVGSGKKRKALEAAGVKAGDSAAQNSRSKR</sequence>
<dbReference type="EMBL" id="AGSI01000015">
    <property type="protein sequence ID" value="EIE20580.1"/>
    <property type="molecule type" value="Genomic_DNA"/>
</dbReference>
<evidence type="ECO:0000313" key="3">
    <source>
        <dbReference type="Proteomes" id="UP000007264"/>
    </source>
</evidence>
<reference evidence="2 3" key="1">
    <citation type="journal article" date="2012" name="Genome Biol.">
        <title>The genome of the polar eukaryotic microalga coccomyxa subellipsoidea reveals traits of cold adaptation.</title>
        <authorList>
            <person name="Blanc G."/>
            <person name="Agarkova I."/>
            <person name="Grimwood J."/>
            <person name="Kuo A."/>
            <person name="Brueggeman A."/>
            <person name="Dunigan D."/>
            <person name="Gurnon J."/>
            <person name="Ladunga I."/>
            <person name="Lindquist E."/>
            <person name="Lucas S."/>
            <person name="Pangilinan J."/>
            <person name="Proschold T."/>
            <person name="Salamov A."/>
            <person name="Schmutz J."/>
            <person name="Weeks D."/>
            <person name="Yamada T."/>
            <person name="Claverie J.M."/>
            <person name="Grigoriev I."/>
            <person name="Van Etten J."/>
            <person name="Lomsadze A."/>
            <person name="Borodovsky M."/>
        </authorList>
    </citation>
    <scope>NUCLEOTIDE SEQUENCE [LARGE SCALE GENOMIC DNA]</scope>
    <source>
        <strain evidence="2 3">C-169</strain>
    </source>
</reference>
<dbReference type="GO" id="GO:0005634">
    <property type="term" value="C:nucleus"/>
    <property type="evidence" value="ECO:0007669"/>
    <property type="project" value="TreeGrafter"/>
</dbReference>
<dbReference type="RefSeq" id="XP_005645124.1">
    <property type="nucleotide sequence ID" value="XM_005645067.1"/>
</dbReference>
<name>I0YQB1_COCSC</name>
<dbReference type="OrthoDB" id="505967at2759"/>
<feature type="region of interest" description="Disordered" evidence="1">
    <location>
        <begin position="682"/>
        <end position="732"/>
    </location>
</feature>
<dbReference type="KEGG" id="csl:COCSUDRAFT_48569"/>
<dbReference type="GO" id="GO:0043565">
    <property type="term" value="F:sequence-specific DNA binding"/>
    <property type="evidence" value="ECO:0007669"/>
    <property type="project" value="TreeGrafter"/>
</dbReference>
<dbReference type="GeneID" id="17038556"/>
<dbReference type="InterPro" id="IPR012416">
    <property type="entry name" value="CBP60"/>
</dbReference>
<keyword evidence="3" id="KW-1185">Reference proteome</keyword>
<dbReference type="GO" id="GO:0080142">
    <property type="term" value="P:regulation of salicylic acid biosynthetic process"/>
    <property type="evidence" value="ECO:0007669"/>
    <property type="project" value="TreeGrafter"/>
</dbReference>
<feature type="compositionally biased region" description="Low complexity" evidence="1">
    <location>
        <begin position="691"/>
        <end position="729"/>
    </location>
</feature>
<evidence type="ECO:0000313" key="2">
    <source>
        <dbReference type="EMBL" id="EIE20580.1"/>
    </source>
</evidence>
<feature type="compositionally biased region" description="Low complexity" evidence="1">
    <location>
        <begin position="801"/>
        <end position="810"/>
    </location>
</feature>
<protein>
    <submittedName>
        <fullName evidence="2">Uncharacterized protein</fullName>
    </submittedName>
</protein>
<dbReference type="AlphaFoldDB" id="I0YQB1"/>
<organism evidence="2 3">
    <name type="scientific">Coccomyxa subellipsoidea (strain C-169)</name>
    <name type="common">Green microalga</name>
    <dbReference type="NCBI Taxonomy" id="574566"/>
    <lineage>
        <taxon>Eukaryota</taxon>
        <taxon>Viridiplantae</taxon>
        <taxon>Chlorophyta</taxon>
        <taxon>core chlorophytes</taxon>
        <taxon>Trebouxiophyceae</taxon>
        <taxon>Trebouxiophyceae incertae sedis</taxon>
        <taxon>Coccomyxaceae</taxon>
        <taxon>Coccomyxa</taxon>
        <taxon>Coccomyxa subellipsoidea</taxon>
    </lineage>
</organism>